<dbReference type="Proteomes" id="UP000076420">
    <property type="component" value="Unassembled WGS sequence"/>
</dbReference>
<reference evidence="4" key="2">
    <citation type="submission" date="2013-03" db="EMBL/GenBank/DDBJ databases">
        <title>Sequence assembly of the Biomphalaria glabrata genome version 4.3.</title>
        <authorList>
            <person name="Warren W."/>
            <person name="Wilson R.K."/>
            <person name="Hillier L.W."/>
            <person name="Minx P."/>
        </authorList>
    </citation>
    <scope>NUCLEOTIDE SEQUENCE</scope>
    <source>
        <strain evidence="4">BB02</strain>
    </source>
</reference>
<dbReference type="RefSeq" id="XP_013065269.2">
    <property type="nucleotide sequence ID" value="XM_013209815.2"/>
</dbReference>
<dbReference type="Gene3D" id="3.40.50.10180">
    <property type="entry name" value="Glycerate kinase, MOFRL-like N-terminal domain"/>
    <property type="match status" value="1"/>
</dbReference>
<dbReference type="Pfam" id="PF05161">
    <property type="entry name" value="MOFRL"/>
    <property type="match status" value="1"/>
</dbReference>
<dbReference type="InterPro" id="IPR039760">
    <property type="entry name" value="MOFRL_protein"/>
</dbReference>
<dbReference type="VEuPathDB" id="VectorBase:BGLB000819"/>
<dbReference type="KEGG" id="bgt:106054086"/>
<dbReference type="SUPFAM" id="SSF82544">
    <property type="entry name" value="GckA/TtuD-like"/>
    <property type="match status" value="1"/>
</dbReference>
<proteinExistence type="inferred from homology"/>
<name>A0A2C9JCZ9_BIOGL</name>
<dbReference type="PANTHER" id="PTHR12227:SF0">
    <property type="entry name" value="GLYCERATE KINASE"/>
    <property type="match status" value="1"/>
</dbReference>
<dbReference type="GO" id="GO:0008887">
    <property type="term" value="F:glycerate kinase activity"/>
    <property type="evidence" value="ECO:0007669"/>
    <property type="project" value="InterPro"/>
</dbReference>
<dbReference type="AlphaFoldDB" id="A0A2C9JCZ9"/>
<reference evidence="4" key="1">
    <citation type="journal article" date="2004" name="J. Parasitol.">
        <title>The mitochondrial genome of Biomphalaria glabrata (Gastropoda: Basommatophora), intermediate host of Schistosoma mansoni.</title>
        <authorList>
            <person name="DeJong R.J."/>
            <person name="Emery A.M."/>
            <person name="Adema C.M."/>
        </authorList>
    </citation>
    <scope>NUCLEOTIDE SEQUENCE</scope>
    <source>
        <strain evidence="4">BB02</strain>
    </source>
</reference>
<dbReference type="InterPro" id="IPR037035">
    <property type="entry name" value="GK-like_C_sf"/>
</dbReference>
<dbReference type="RefSeq" id="XP_013065268.2">
    <property type="nucleotide sequence ID" value="XM_013209814.2"/>
</dbReference>
<dbReference type="EnsemblMetazoa" id="BGLB000819-RD">
    <property type="protein sequence ID" value="BGLB000819-PD"/>
    <property type="gene ID" value="BGLB000819"/>
</dbReference>
<dbReference type="EnsemblMetazoa" id="BGLB000819-RG">
    <property type="protein sequence ID" value="BGLB000819-PG"/>
    <property type="gene ID" value="BGLB000819"/>
</dbReference>
<evidence type="ECO:0000256" key="1">
    <source>
        <dbReference type="ARBA" id="ARBA00005393"/>
    </source>
</evidence>
<dbReference type="EnsemblMetazoa" id="BGLB000819-RC">
    <property type="protein sequence ID" value="BGLB000819-PC"/>
    <property type="gene ID" value="BGLB000819"/>
</dbReference>
<dbReference type="Pfam" id="PF13660">
    <property type="entry name" value="DUF4147"/>
    <property type="match status" value="1"/>
</dbReference>
<protein>
    <recommendedName>
        <fullName evidence="7">Glycerate kinase</fullName>
    </recommendedName>
</protein>
<accession>A0A2C9JCZ9</accession>
<dbReference type="Gene3D" id="3.40.1480.10">
    <property type="entry name" value="MOFRL domain"/>
    <property type="match status" value="1"/>
</dbReference>
<organism evidence="5 6">
    <name type="scientific">Biomphalaria glabrata</name>
    <name type="common">Bloodfluke planorb</name>
    <name type="synonym">Freshwater snail</name>
    <dbReference type="NCBI Taxonomy" id="6526"/>
    <lineage>
        <taxon>Eukaryota</taxon>
        <taxon>Metazoa</taxon>
        <taxon>Spiralia</taxon>
        <taxon>Lophotrochozoa</taxon>
        <taxon>Mollusca</taxon>
        <taxon>Gastropoda</taxon>
        <taxon>Heterobranchia</taxon>
        <taxon>Euthyneura</taxon>
        <taxon>Panpulmonata</taxon>
        <taxon>Hygrophila</taxon>
        <taxon>Lymnaeoidea</taxon>
        <taxon>Planorbidae</taxon>
        <taxon>Biomphalaria</taxon>
    </lineage>
</organism>
<dbReference type="EnsemblMetazoa" id="BGLB000819-RB">
    <property type="protein sequence ID" value="BGLB000819-PB"/>
    <property type="gene ID" value="BGLB000819"/>
</dbReference>
<evidence type="ECO:0008006" key="7">
    <source>
        <dbReference type="Google" id="ProtNLM"/>
    </source>
</evidence>
<dbReference type="PANTHER" id="PTHR12227">
    <property type="entry name" value="GLYCERATE KINASE"/>
    <property type="match status" value="1"/>
</dbReference>
<dbReference type="GO" id="GO:0005737">
    <property type="term" value="C:cytoplasm"/>
    <property type="evidence" value="ECO:0007669"/>
    <property type="project" value="TreeGrafter"/>
</dbReference>
<dbReference type="InterPro" id="IPR025286">
    <property type="entry name" value="MOFRL_assoc_dom"/>
</dbReference>
<dbReference type="InterPro" id="IPR007835">
    <property type="entry name" value="MOFRL"/>
</dbReference>
<dbReference type="OrthoDB" id="44918at2759"/>
<dbReference type="InterPro" id="IPR038614">
    <property type="entry name" value="GK_N_sf"/>
</dbReference>
<comment type="similarity">
    <text evidence="1">Belongs to the glycerate kinase type-2 family.</text>
</comment>
<dbReference type="EnsemblMetazoa" id="BGLB000819-RF">
    <property type="protein sequence ID" value="BGLB000819-PF"/>
    <property type="gene ID" value="BGLB000819"/>
</dbReference>
<evidence type="ECO:0000259" key="3">
    <source>
        <dbReference type="Pfam" id="PF13660"/>
    </source>
</evidence>
<dbReference type="RefSeq" id="XP_013065266.2">
    <property type="nucleotide sequence ID" value="XM_013209812.2"/>
</dbReference>
<evidence type="ECO:0000259" key="2">
    <source>
        <dbReference type="Pfam" id="PF05161"/>
    </source>
</evidence>
<evidence type="ECO:0000313" key="4">
    <source>
        <dbReference type="EnsemblMetazoa" id="BGLB000819-PC"/>
    </source>
</evidence>
<reference evidence="5" key="3">
    <citation type="submission" date="2020-05" db="UniProtKB">
        <authorList>
            <consortium name="EnsemblMetazoa"/>
        </authorList>
    </citation>
    <scope>IDENTIFICATION</scope>
    <source>
        <strain evidence="5">BB02</strain>
    </source>
</reference>
<dbReference type="STRING" id="6526.A0A2C9JCZ9"/>
<dbReference type="VEuPathDB" id="VectorBase:BGLAX_027047"/>
<gene>
    <name evidence="5" type="primary">106054086</name>
</gene>
<evidence type="ECO:0000313" key="5">
    <source>
        <dbReference type="EnsemblMetazoa" id="BGLB000819-PD"/>
    </source>
</evidence>
<dbReference type="EnsemblMetazoa" id="BGLB000819-RE">
    <property type="protein sequence ID" value="BGLB000819-PE"/>
    <property type="gene ID" value="BGLB000819"/>
</dbReference>
<feature type="domain" description="MOFRL-associated" evidence="3">
    <location>
        <begin position="77"/>
        <end position="328"/>
    </location>
</feature>
<evidence type="ECO:0000313" key="6">
    <source>
        <dbReference type="Proteomes" id="UP000076420"/>
    </source>
</evidence>
<sequence length="595" mass="65655">MPPFFQSLRTLCFPVTLQLKYRSFNQFVTTTKVVRFIDTSVKHLTPVAYSACRQFSTLKTVENMAPAHLDIDMKPQAVDIVRNAISAVSPKAMIENVLLYNQTTSTLNLHNRQYKINKNVFIVGFGNSVLGMARVVEDMLGEHVVTGIISIPSGLKQETVKAYDNDRFLSLKTKLQVYEVAENNVIDEAGHNASKAIHRLVSNLTESDVLIVLCTAGGSALCPSPRPPITLQELNLTIKLLNENGANTKEVNTLRKNLETLKGGGLALAARPAKIISLILSSVMGDKADLVASGPTCLTQPSPHHCLEILHRLHIIDKVPANVKRFLEREANLINATKVMSVQDPLKAKTERDKAWEDVQNVIVGNNSIACQAAAKRASELGYFPLVLTTVLTGEAKDLGALFTKLAKFIMICYDRRAGMDPNPELSMLEVELVAGGIKKQWMNHIATSVYKAHNMNKNICIISGGEIDVNVIGNGIGGKNTETALSAARQMYEEFRVKQMNVKECSVCFLSVDSDGMDGMTKVAGAVVDQTFLDEVDKSKLDMKPYLLNNDSYTFFKQVKDGKYLVQTNLTGTDIMDLTVLMVKQPTETKYVWK</sequence>
<feature type="domain" description="MOFRL" evidence="2">
    <location>
        <begin position="460"/>
        <end position="578"/>
    </location>
</feature>